<comment type="similarity">
    <text evidence="1 5">Belongs to the universal ribosomal protein uS2 family.</text>
</comment>
<dbReference type="InterPro" id="IPR005706">
    <property type="entry name" value="Ribosomal_uS2_bac/mit/plastid"/>
</dbReference>
<evidence type="ECO:0000256" key="3">
    <source>
        <dbReference type="ARBA" id="ARBA00023274"/>
    </source>
</evidence>
<organism evidence="6 7">
    <name type="scientific">Candidatus Jorgensenbacteria bacterium RIFCSPLOWO2_01_FULL_45_25b</name>
    <dbReference type="NCBI Taxonomy" id="1798471"/>
    <lineage>
        <taxon>Bacteria</taxon>
        <taxon>Candidatus Joergenseniibacteriota</taxon>
    </lineage>
</organism>
<dbReference type="Pfam" id="PF00318">
    <property type="entry name" value="Ribosomal_S2"/>
    <property type="match status" value="1"/>
</dbReference>
<dbReference type="GO" id="GO:0006412">
    <property type="term" value="P:translation"/>
    <property type="evidence" value="ECO:0007669"/>
    <property type="project" value="UniProtKB-UniRule"/>
</dbReference>
<evidence type="ECO:0000256" key="2">
    <source>
        <dbReference type="ARBA" id="ARBA00022980"/>
    </source>
</evidence>
<dbReference type="EMBL" id="MFKK01000034">
    <property type="protein sequence ID" value="OGG40115.1"/>
    <property type="molecule type" value="Genomic_DNA"/>
</dbReference>
<accession>A0A1F6BT45</accession>
<dbReference type="GO" id="GO:0003735">
    <property type="term" value="F:structural constituent of ribosome"/>
    <property type="evidence" value="ECO:0007669"/>
    <property type="project" value="InterPro"/>
</dbReference>
<dbReference type="InterPro" id="IPR023591">
    <property type="entry name" value="Ribosomal_uS2_flav_dom_sf"/>
</dbReference>
<dbReference type="SUPFAM" id="SSF52313">
    <property type="entry name" value="Ribosomal protein S2"/>
    <property type="match status" value="1"/>
</dbReference>
<dbReference type="STRING" id="1798471.A3A21_01780"/>
<gene>
    <name evidence="5" type="primary">rpsB</name>
    <name evidence="6" type="ORF">A3A21_01780</name>
</gene>
<proteinExistence type="inferred from homology"/>
<keyword evidence="3 5" id="KW-0687">Ribonucleoprotein</keyword>
<sequence>MVDEKMVSEMAQVGVIFGHKKSKTHPKMRPYIGANRNEIELLKPEAVFDKLQKAGAFLREKINNGGLVLMVGTLPTSQESVKNFAEAFKFPHVITRYLGGTLTNFKIMQKRLKYYQDLKNKKEKGELGKYTKKEQLQFAKELKKMESKFEGLTNLTRIPDALFIVDIASHDIALREAKRLKIPIVAIVDTNDNPHTVEYPIIGNDHAKASIDWIIGKMIELIKAEKKEVSAQ</sequence>
<dbReference type="Proteomes" id="UP000176996">
    <property type="component" value="Unassembled WGS sequence"/>
</dbReference>
<dbReference type="PANTHER" id="PTHR12534:SF0">
    <property type="entry name" value="SMALL RIBOSOMAL SUBUNIT PROTEIN US2M"/>
    <property type="match status" value="1"/>
</dbReference>
<dbReference type="PANTHER" id="PTHR12534">
    <property type="entry name" value="30S RIBOSOMAL PROTEIN S2 PROKARYOTIC AND ORGANELLAR"/>
    <property type="match status" value="1"/>
</dbReference>
<comment type="caution">
    <text evidence="6">The sequence shown here is derived from an EMBL/GenBank/DDBJ whole genome shotgun (WGS) entry which is preliminary data.</text>
</comment>
<evidence type="ECO:0000256" key="5">
    <source>
        <dbReference type="HAMAP-Rule" id="MF_00291"/>
    </source>
</evidence>
<evidence type="ECO:0000313" key="7">
    <source>
        <dbReference type="Proteomes" id="UP000176996"/>
    </source>
</evidence>
<dbReference type="HAMAP" id="MF_00291_B">
    <property type="entry name" value="Ribosomal_uS2_B"/>
    <property type="match status" value="1"/>
</dbReference>
<evidence type="ECO:0000256" key="4">
    <source>
        <dbReference type="ARBA" id="ARBA00035256"/>
    </source>
</evidence>
<dbReference type="AlphaFoldDB" id="A0A1F6BT45"/>
<evidence type="ECO:0000313" key="6">
    <source>
        <dbReference type="EMBL" id="OGG40115.1"/>
    </source>
</evidence>
<dbReference type="Gene3D" id="1.10.287.610">
    <property type="entry name" value="Helix hairpin bin"/>
    <property type="match status" value="1"/>
</dbReference>
<protein>
    <recommendedName>
        <fullName evidence="4 5">Small ribosomal subunit protein uS2</fullName>
    </recommendedName>
</protein>
<dbReference type="NCBIfam" id="TIGR01011">
    <property type="entry name" value="rpsB_bact"/>
    <property type="match status" value="1"/>
</dbReference>
<dbReference type="Gene3D" id="3.40.50.10490">
    <property type="entry name" value="Glucose-6-phosphate isomerase like protein, domain 1"/>
    <property type="match status" value="1"/>
</dbReference>
<keyword evidence="2 5" id="KW-0689">Ribosomal protein</keyword>
<name>A0A1F6BT45_9BACT</name>
<dbReference type="CDD" id="cd01425">
    <property type="entry name" value="RPS2"/>
    <property type="match status" value="1"/>
</dbReference>
<dbReference type="PRINTS" id="PR00395">
    <property type="entry name" value="RIBOSOMALS2"/>
</dbReference>
<evidence type="ECO:0000256" key="1">
    <source>
        <dbReference type="ARBA" id="ARBA00006242"/>
    </source>
</evidence>
<dbReference type="GO" id="GO:0022627">
    <property type="term" value="C:cytosolic small ribosomal subunit"/>
    <property type="evidence" value="ECO:0007669"/>
    <property type="project" value="TreeGrafter"/>
</dbReference>
<reference evidence="6 7" key="1">
    <citation type="journal article" date="2016" name="Nat. Commun.">
        <title>Thousands of microbial genomes shed light on interconnected biogeochemical processes in an aquifer system.</title>
        <authorList>
            <person name="Anantharaman K."/>
            <person name="Brown C.T."/>
            <person name="Hug L.A."/>
            <person name="Sharon I."/>
            <person name="Castelle C.J."/>
            <person name="Probst A.J."/>
            <person name="Thomas B.C."/>
            <person name="Singh A."/>
            <person name="Wilkins M.J."/>
            <person name="Karaoz U."/>
            <person name="Brodie E.L."/>
            <person name="Williams K.H."/>
            <person name="Hubbard S.S."/>
            <person name="Banfield J.F."/>
        </authorList>
    </citation>
    <scope>NUCLEOTIDE SEQUENCE [LARGE SCALE GENOMIC DNA]</scope>
</reference>
<dbReference type="InterPro" id="IPR001865">
    <property type="entry name" value="Ribosomal_uS2"/>
</dbReference>